<proteinExistence type="predicted"/>
<keyword evidence="2" id="KW-1003">Cell membrane</keyword>
<dbReference type="PANTHER" id="PTHR30250:SF11">
    <property type="entry name" value="O-ANTIGEN TRANSPORTER-RELATED"/>
    <property type="match status" value="1"/>
</dbReference>
<dbReference type="EMBL" id="LMUA01000030">
    <property type="protein sequence ID" value="KUE75085.1"/>
    <property type="molecule type" value="Genomic_DNA"/>
</dbReference>
<dbReference type="PATRIC" id="fig|1550024.3.peg.894"/>
<feature type="transmembrane region" description="Helical" evidence="6">
    <location>
        <begin position="12"/>
        <end position="35"/>
    </location>
</feature>
<feature type="transmembrane region" description="Helical" evidence="6">
    <location>
        <begin position="112"/>
        <end position="129"/>
    </location>
</feature>
<dbReference type="AlphaFoldDB" id="A0A0D8J2K2"/>
<dbReference type="Proteomes" id="UP000032483">
    <property type="component" value="Unassembled WGS sequence"/>
</dbReference>
<keyword evidence="5 6" id="KW-0472">Membrane</keyword>
<evidence type="ECO:0000313" key="9">
    <source>
        <dbReference type="EMBL" id="MST92547.1"/>
    </source>
</evidence>
<feature type="transmembrane region" description="Helical" evidence="6">
    <location>
        <begin position="290"/>
        <end position="315"/>
    </location>
</feature>
<keyword evidence="4 6" id="KW-1133">Transmembrane helix</keyword>
<evidence type="ECO:0000256" key="3">
    <source>
        <dbReference type="ARBA" id="ARBA00022692"/>
    </source>
</evidence>
<evidence type="ECO:0000313" key="8">
    <source>
        <dbReference type="EMBL" id="KUE75085.1"/>
    </source>
</evidence>
<dbReference type="InterPro" id="IPR050833">
    <property type="entry name" value="Poly_Biosynth_Transport"/>
</dbReference>
<evidence type="ECO:0000313" key="7">
    <source>
        <dbReference type="EMBL" id="KJF40979.1"/>
    </source>
</evidence>
<feature type="transmembrane region" description="Helical" evidence="6">
    <location>
        <begin position="47"/>
        <end position="68"/>
    </location>
</feature>
<dbReference type="Proteomes" id="UP000053433">
    <property type="component" value="Unassembled WGS sequence"/>
</dbReference>
<feature type="transmembrane region" description="Helical" evidence="6">
    <location>
        <begin position="141"/>
        <end position="164"/>
    </location>
</feature>
<feature type="transmembrane region" description="Helical" evidence="6">
    <location>
        <begin position="80"/>
        <end position="100"/>
    </location>
</feature>
<evidence type="ECO:0000256" key="4">
    <source>
        <dbReference type="ARBA" id="ARBA00022989"/>
    </source>
</evidence>
<evidence type="ECO:0000313" key="14">
    <source>
        <dbReference type="Proteomes" id="UP000449193"/>
    </source>
</evidence>
<feature type="transmembrane region" description="Helical" evidence="6">
    <location>
        <begin position="246"/>
        <end position="269"/>
    </location>
</feature>
<reference evidence="8 12" key="2">
    <citation type="submission" date="2015-10" db="EMBL/GenBank/DDBJ databases">
        <title>A novel member of the family Ruminococcaceae isolated from human faeces.</title>
        <authorList>
            <person name="Shkoporov A.N."/>
            <person name="Chaplin A.V."/>
            <person name="Motuzova O.V."/>
            <person name="Kafarskaia L.I."/>
            <person name="Efimov B.A."/>
        </authorList>
    </citation>
    <scope>NUCLEOTIDE SEQUENCE [LARGE SCALE GENOMIC DNA]</scope>
    <source>
        <strain evidence="8 12">668</strain>
    </source>
</reference>
<gene>
    <name evidence="8" type="ORF">ASJ35_15680</name>
    <name evidence="9" type="ORF">FYJ76_11500</name>
    <name evidence="10" type="ORF">GMD52_06535</name>
    <name evidence="7" type="ORF">TQ39_03990</name>
</gene>
<dbReference type="RefSeq" id="WP_009321789.1">
    <property type="nucleotide sequence ID" value="NZ_CAOJUJ010000004.1"/>
</dbReference>
<dbReference type="Proteomes" id="UP000449193">
    <property type="component" value="Unassembled WGS sequence"/>
</dbReference>
<evidence type="ECO:0000256" key="2">
    <source>
        <dbReference type="ARBA" id="ARBA00022475"/>
    </source>
</evidence>
<reference evidence="9 13" key="4">
    <citation type="submission" date="2019-08" db="EMBL/GenBank/DDBJ databases">
        <title>In-depth cultivation of the pig gut microbiome towards novel bacterial diversity and tailored functional studies.</title>
        <authorList>
            <person name="Wylensek D."/>
            <person name="Hitch T.C.A."/>
            <person name="Clavel T."/>
        </authorList>
    </citation>
    <scope>NUCLEOTIDE SEQUENCE [LARGE SCALE GENOMIC DNA]</scope>
    <source>
        <strain evidence="9 13">WCA3-601-WT-6J</strain>
    </source>
</reference>
<evidence type="ECO:0000256" key="5">
    <source>
        <dbReference type="ARBA" id="ARBA00023136"/>
    </source>
</evidence>
<dbReference type="GeneID" id="42855796"/>
<feature type="transmembrane region" description="Helical" evidence="6">
    <location>
        <begin position="354"/>
        <end position="371"/>
    </location>
</feature>
<feature type="transmembrane region" description="Helical" evidence="6">
    <location>
        <begin position="321"/>
        <end position="342"/>
    </location>
</feature>
<accession>A0A0W7TML4</accession>
<keyword evidence="11" id="KW-1185">Reference proteome</keyword>
<evidence type="ECO:0000313" key="10">
    <source>
        <dbReference type="EMBL" id="MTS51191.1"/>
    </source>
</evidence>
<evidence type="ECO:0000256" key="1">
    <source>
        <dbReference type="ARBA" id="ARBA00004651"/>
    </source>
</evidence>
<evidence type="ECO:0000313" key="11">
    <source>
        <dbReference type="Proteomes" id="UP000032483"/>
    </source>
</evidence>
<comment type="caution">
    <text evidence="7">The sequence shown here is derived from an EMBL/GenBank/DDBJ whole genome shotgun (WGS) entry which is preliminary data.</text>
</comment>
<accession>A0A0D8J2K2</accession>
<dbReference type="EMBL" id="WMZR01000006">
    <property type="protein sequence ID" value="MTS51191.1"/>
    <property type="molecule type" value="Genomic_DNA"/>
</dbReference>
<feature type="transmembrane region" description="Helical" evidence="6">
    <location>
        <begin position="209"/>
        <end position="226"/>
    </location>
</feature>
<sequence>MDKYKRLVSNTMLFAISTFSSKLLSFVMAPLFSYWFETQEMNGIKELLNQCASLLIPLVSLGIANAVIRFGLEKGIRKSAIYMNGLVSIGMGFVLLLLLYPLLSRIALFRDYIALLYVYLLVSCLRTLNCQFCRARQLNRLYAIDGILCTITTCGFYVLFLRVLNMGPTGYLLAIICADGLSALFLFAVTKTWRFLDFKRFDTKLLKKMLRYALPLVPASIFWWITNASDQFFVAAMLEDGTSWTAVLGASYKLPTILSIVSTIFTEAWQISAFTDGTDSQREQFFSRVFSAYQSLIFLAAAGIVLMAQPFMAIYRDDYFIGWKFIPLLTMATAFASFDNFLNSIYMVEKRSTLSFTTMAVGAGINVALNFTLIPVWGVNGAALATFVSYFVVFLLRAVNTRGLIRVDFAPEKLCCNFGLLVLESALMMWQVKLWPVWCSLVVVLIAAINFRDLWSTVQQLLGRGKKKRA</sequence>
<dbReference type="EMBL" id="JXXK01000003">
    <property type="protein sequence ID" value="KJF40979.1"/>
    <property type="molecule type" value="Genomic_DNA"/>
</dbReference>
<feature type="transmembrane region" description="Helical" evidence="6">
    <location>
        <begin position="434"/>
        <end position="451"/>
    </location>
</feature>
<feature type="transmembrane region" description="Helical" evidence="6">
    <location>
        <begin position="170"/>
        <end position="189"/>
    </location>
</feature>
<evidence type="ECO:0000313" key="12">
    <source>
        <dbReference type="Proteomes" id="UP000053433"/>
    </source>
</evidence>
<dbReference type="Proteomes" id="UP000431913">
    <property type="component" value="Unassembled WGS sequence"/>
</dbReference>
<keyword evidence="3 6" id="KW-0812">Transmembrane</keyword>
<feature type="transmembrane region" description="Helical" evidence="6">
    <location>
        <begin position="377"/>
        <end position="396"/>
    </location>
</feature>
<dbReference type="GO" id="GO:0005886">
    <property type="term" value="C:plasma membrane"/>
    <property type="evidence" value="ECO:0007669"/>
    <property type="project" value="UniProtKB-SubCell"/>
</dbReference>
<comment type="subcellular location">
    <subcellularLocation>
        <location evidence="1">Cell membrane</location>
        <topology evidence="1">Multi-pass membrane protein</topology>
    </subcellularLocation>
</comment>
<evidence type="ECO:0000256" key="6">
    <source>
        <dbReference type="SAM" id="Phobius"/>
    </source>
</evidence>
<organism evidence="7 11">
    <name type="scientific">Ruthenibacterium lactatiformans</name>
    <dbReference type="NCBI Taxonomy" id="1550024"/>
    <lineage>
        <taxon>Bacteria</taxon>
        <taxon>Bacillati</taxon>
        <taxon>Bacillota</taxon>
        <taxon>Clostridia</taxon>
        <taxon>Eubacteriales</taxon>
        <taxon>Oscillospiraceae</taxon>
        <taxon>Ruthenibacterium</taxon>
    </lineage>
</organism>
<reference evidence="7" key="1">
    <citation type="submission" date="2015-02" db="EMBL/GenBank/DDBJ databases">
        <title>A novel member of the family Ruminococcaceae isolated from human feces.</title>
        <authorList>
            <person name="Shkoporov A.N."/>
            <person name="Chaplin A.V."/>
            <person name="Motuzova O.V."/>
            <person name="Kafarskaia L.I."/>
            <person name="Khokhlova E.V."/>
            <person name="Efimov B.A."/>
        </authorList>
    </citation>
    <scope>NUCLEOTIDE SEQUENCE [LARGE SCALE GENOMIC DNA]</scope>
    <source>
        <strain evidence="7">585-1</strain>
    </source>
</reference>
<reference evidence="10 14" key="3">
    <citation type="journal article" date="2019" name="Nat. Med.">
        <title>A library of human gut bacterial isolates paired with longitudinal multiomics data enables mechanistic microbiome research.</title>
        <authorList>
            <person name="Poyet M."/>
            <person name="Groussin M."/>
            <person name="Gibbons S.M."/>
            <person name="Avila-Pacheco J."/>
            <person name="Jiang X."/>
            <person name="Kearney S.M."/>
            <person name="Perrotta A.R."/>
            <person name="Berdy B."/>
            <person name="Zhao S."/>
            <person name="Lieberman T.D."/>
            <person name="Swanson P.K."/>
            <person name="Smith M."/>
            <person name="Roesemann S."/>
            <person name="Alexander J.E."/>
            <person name="Rich S.A."/>
            <person name="Livny J."/>
            <person name="Vlamakis H."/>
            <person name="Clish C."/>
            <person name="Bullock K."/>
            <person name="Deik A."/>
            <person name="Scott J."/>
            <person name="Pierce K.A."/>
            <person name="Xavier R.J."/>
            <person name="Alm E.J."/>
        </authorList>
    </citation>
    <scope>NUCLEOTIDE SEQUENCE [LARGE SCALE GENOMIC DNA]</scope>
    <source>
        <strain evidence="10 14">BIOML-A7</strain>
    </source>
</reference>
<dbReference type="PANTHER" id="PTHR30250">
    <property type="entry name" value="PST FAMILY PREDICTED COLANIC ACID TRANSPORTER"/>
    <property type="match status" value="1"/>
</dbReference>
<evidence type="ECO:0000313" key="13">
    <source>
        <dbReference type="Proteomes" id="UP000431913"/>
    </source>
</evidence>
<name>A0A0D8J2K2_9FIRM</name>
<protein>
    <submittedName>
        <fullName evidence="9">Lipopolysaccharide biosynthesis protein</fullName>
    </submittedName>
</protein>
<dbReference type="EMBL" id="VUNJ01000012">
    <property type="protein sequence ID" value="MST92547.1"/>
    <property type="molecule type" value="Genomic_DNA"/>
</dbReference>